<dbReference type="AlphaFoldDB" id="A0A0F7FI62"/>
<evidence type="ECO:0000313" key="3">
    <source>
        <dbReference type="Proteomes" id="UP000067434"/>
    </source>
</evidence>
<reference evidence="2 3" key="1">
    <citation type="journal article" date="2015" name="Stand. Genomic Sci.">
        <title>Complete genome sequence of and proposal of Thermofilum uzonense sp. nov. a novel hyperthermophilic crenarchaeon and emended description of the genus Thermofilum.</title>
        <authorList>
            <person name="Toshchakov S.V."/>
            <person name="Korzhenkov A.A."/>
            <person name="Samarov N.I."/>
            <person name="Mazunin I.O."/>
            <person name="Mozhey O.I."/>
            <person name="Shmyr I.S."/>
            <person name="Derbikova K.S."/>
            <person name="Taranov E.A."/>
            <person name="Dominova I.N."/>
            <person name="Bonch-Osmolovskaya E.A."/>
            <person name="Patrushev M.V."/>
            <person name="Podosokorskaya O.A."/>
            <person name="Kublanov I.V."/>
        </authorList>
    </citation>
    <scope>NUCLEOTIDE SEQUENCE [LARGE SCALE GENOMIC DNA]</scope>
    <source>
        <strain evidence="2 3">1807-2</strain>
    </source>
</reference>
<keyword evidence="3" id="KW-1185">Reference proteome</keyword>
<dbReference type="PATRIC" id="fig|1550241.5.peg.1494"/>
<evidence type="ECO:0000313" key="2">
    <source>
        <dbReference type="EMBL" id="AKG39070.1"/>
    </source>
</evidence>
<sequence>MSFILKKDKDKRMDPTEDFFSMVREPVEQVKAGQDAPYASLPQALDKNVKEVKPSPLGNQAVGEPPLITKLDEIMNALREAGVNPKPLEELKSLTLELDNRIQMLEKEIEEKKKQLETLRYARSILAKMGI</sequence>
<dbReference type="STRING" id="1550241.MA03_07220"/>
<dbReference type="EMBL" id="CP009961">
    <property type="protein sequence ID" value="AKG39070.1"/>
    <property type="molecule type" value="Genomic_DNA"/>
</dbReference>
<organism evidence="2 3">
    <name type="scientific">Infirmifilum uzonense</name>
    <dbReference type="NCBI Taxonomy" id="1550241"/>
    <lineage>
        <taxon>Archaea</taxon>
        <taxon>Thermoproteota</taxon>
        <taxon>Thermoprotei</taxon>
        <taxon>Thermofilales</taxon>
        <taxon>Thermofilaceae</taxon>
        <taxon>Infirmifilum</taxon>
    </lineage>
</organism>
<dbReference type="GeneID" id="25402009"/>
<dbReference type="Proteomes" id="UP000067434">
    <property type="component" value="Chromosome"/>
</dbReference>
<keyword evidence="1" id="KW-0175">Coiled coil</keyword>
<gene>
    <name evidence="2" type="ORF">MA03_07220</name>
</gene>
<protein>
    <submittedName>
        <fullName evidence="2">Uncharacterized protein</fullName>
    </submittedName>
</protein>
<dbReference type="KEGG" id="thf:MA03_07220"/>
<evidence type="ECO:0000256" key="1">
    <source>
        <dbReference type="SAM" id="Coils"/>
    </source>
</evidence>
<accession>A0A0F7FI62</accession>
<name>A0A0F7FI62_9CREN</name>
<dbReference type="HOGENOM" id="CLU_1922912_0_0_2"/>
<feature type="coiled-coil region" evidence="1">
    <location>
        <begin position="88"/>
        <end position="122"/>
    </location>
</feature>
<dbReference type="RefSeq" id="WP_052884606.1">
    <property type="nucleotide sequence ID" value="NZ_CP009961.1"/>
</dbReference>
<proteinExistence type="predicted"/>